<dbReference type="GO" id="GO:0015035">
    <property type="term" value="F:protein-disulfide reductase activity"/>
    <property type="evidence" value="ECO:0007669"/>
    <property type="project" value="InterPro"/>
</dbReference>
<accession>A0A1X7KYB0</accession>
<proteinExistence type="predicted"/>
<evidence type="ECO:0000313" key="2">
    <source>
        <dbReference type="Proteomes" id="UP000193804"/>
    </source>
</evidence>
<sequence>MKEEKPIIFFDGVCNLCNGAINFIIDHDKTAYFKFAPLQSRVADEYLPTSLTKNTDSIILWESEKIYSRSTAALRIAKKLNGLWKLFYVFMIFPKFARDSVYKLIAKNRYKWFGKRETCRLPTEDIKNRFLEMD</sequence>
<dbReference type="Proteomes" id="UP000193804">
    <property type="component" value="Unassembled WGS sequence"/>
</dbReference>
<dbReference type="OrthoDB" id="9785438at2"/>
<gene>
    <name evidence="1" type="ORF">SAMN05661096_03269</name>
</gene>
<organism evidence="1 2">
    <name type="scientific">Marivirga sericea</name>
    <dbReference type="NCBI Taxonomy" id="1028"/>
    <lineage>
        <taxon>Bacteria</taxon>
        <taxon>Pseudomonadati</taxon>
        <taxon>Bacteroidota</taxon>
        <taxon>Cytophagia</taxon>
        <taxon>Cytophagales</taxon>
        <taxon>Marivirgaceae</taxon>
        <taxon>Marivirga</taxon>
    </lineage>
</organism>
<dbReference type="PANTHER" id="PTHR33639:SF2">
    <property type="entry name" value="DUF393 DOMAIN-CONTAINING PROTEIN"/>
    <property type="match status" value="1"/>
</dbReference>
<dbReference type="AlphaFoldDB" id="A0A1X7KYB0"/>
<evidence type="ECO:0000313" key="1">
    <source>
        <dbReference type="EMBL" id="SMG46400.1"/>
    </source>
</evidence>
<name>A0A1X7KYB0_9BACT</name>
<reference evidence="2" key="1">
    <citation type="submission" date="2017-04" db="EMBL/GenBank/DDBJ databases">
        <authorList>
            <person name="Varghese N."/>
            <person name="Submissions S."/>
        </authorList>
    </citation>
    <scope>NUCLEOTIDE SEQUENCE [LARGE SCALE GENOMIC DNA]</scope>
    <source>
        <strain evidence="2">DSM 4125</strain>
    </source>
</reference>
<dbReference type="InterPro" id="IPR052927">
    <property type="entry name" value="DCC_oxidoreductase"/>
</dbReference>
<dbReference type="STRING" id="1028.SAMN05661096_03269"/>
<keyword evidence="2" id="KW-1185">Reference proteome</keyword>
<dbReference type="InterPro" id="IPR007263">
    <property type="entry name" value="DCC1-like"/>
</dbReference>
<dbReference type="PANTHER" id="PTHR33639">
    <property type="entry name" value="THIOL-DISULFIDE OXIDOREDUCTASE DCC"/>
    <property type="match status" value="1"/>
</dbReference>
<dbReference type="RefSeq" id="WP_085518404.1">
    <property type="nucleotide sequence ID" value="NZ_FXAW01000007.1"/>
</dbReference>
<dbReference type="EMBL" id="FXAW01000007">
    <property type="protein sequence ID" value="SMG46400.1"/>
    <property type="molecule type" value="Genomic_DNA"/>
</dbReference>
<dbReference type="Pfam" id="PF04134">
    <property type="entry name" value="DCC1-like"/>
    <property type="match status" value="1"/>
</dbReference>
<protein>
    <submittedName>
        <fullName evidence="1">Predicted thiol-disulfide oxidoreductase YuxK, DCC family</fullName>
    </submittedName>
</protein>